<dbReference type="AlphaFoldDB" id="A0A1E1WCN2"/>
<evidence type="ECO:0000313" key="1">
    <source>
        <dbReference type="EMBL" id="JAT84738.1"/>
    </source>
</evidence>
<sequence length="144" mass="16206">MYFVVRLNKYVSSVIDSRTIFKITYFVSIVRLRVLYCERRRRPAAVWLDRIYPRANTGPRHAEPPQAGDTYQPSLASLLKSILHLRYIDGVCTLCVMLSNAGEAAPEERARACADSGGDAPARLPCSLTAFNCCCGLWIKTYKK</sequence>
<protein>
    <submittedName>
        <fullName evidence="1">Uncharacterized protein</fullName>
    </submittedName>
</protein>
<accession>A0A1E1WCN2</accession>
<proteinExistence type="predicted"/>
<reference evidence="1" key="1">
    <citation type="submission" date="2015-09" db="EMBL/GenBank/DDBJ databases">
        <title>De novo assembly of Pectinophora gossypiella (Pink Bollworm) gut transcriptome.</title>
        <authorList>
            <person name="Tassone E.E."/>
        </authorList>
    </citation>
    <scope>NUCLEOTIDE SEQUENCE</scope>
</reference>
<dbReference type="EMBL" id="GDQN01006316">
    <property type="protein sequence ID" value="JAT84738.1"/>
    <property type="molecule type" value="Transcribed_RNA"/>
</dbReference>
<organism evidence="1">
    <name type="scientific">Pectinophora gossypiella</name>
    <name type="common">Cotton pink bollworm</name>
    <name type="synonym">Depressaria gossypiella</name>
    <dbReference type="NCBI Taxonomy" id="13191"/>
    <lineage>
        <taxon>Eukaryota</taxon>
        <taxon>Metazoa</taxon>
        <taxon>Ecdysozoa</taxon>
        <taxon>Arthropoda</taxon>
        <taxon>Hexapoda</taxon>
        <taxon>Insecta</taxon>
        <taxon>Pterygota</taxon>
        <taxon>Neoptera</taxon>
        <taxon>Endopterygota</taxon>
        <taxon>Lepidoptera</taxon>
        <taxon>Glossata</taxon>
        <taxon>Ditrysia</taxon>
        <taxon>Gelechioidea</taxon>
        <taxon>Gelechiidae</taxon>
        <taxon>Apatetrinae</taxon>
        <taxon>Pectinophora</taxon>
    </lineage>
</organism>
<gene>
    <name evidence="1" type="ORF">g.6986</name>
</gene>
<name>A0A1E1WCN2_PECGO</name>